<dbReference type="Gene3D" id="2.60.40.10">
    <property type="entry name" value="Immunoglobulins"/>
    <property type="match status" value="2"/>
</dbReference>
<proteinExistence type="inferred from homology"/>
<dbReference type="PANTHER" id="PTHR30251:SF2">
    <property type="entry name" value="FIMBRIAL CHAPERONE YADV-RELATED"/>
    <property type="match status" value="1"/>
</dbReference>
<keyword evidence="9" id="KW-1185">Reference proteome</keyword>
<dbReference type="InterPro" id="IPR016148">
    <property type="entry name" value="Pili_assmbl_chaperone_C"/>
</dbReference>
<evidence type="ECO:0000256" key="3">
    <source>
        <dbReference type="ARBA" id="ARBA00022729"/>
    </source>
</evidence>
<dbReference type="InterPro" id="IPR008962">
    <property type="entry name" value="PapD-like_sf"/>
</dbReference>
<keyword evidence="5" id="KW-0143">Chaperone</keyword>
<dbReference type="PRINTS" id="PR00969">
    <property type="entry name" value="CHAPERONPILI"/>
</dbReference>
<dbReference type="Pfam" id="PF02753">
    <property type="entry name" value="PapD_C"/>
    <property type="match status" value="1"/>
</dbReference>
<dbReference type="InterPro" id="IPR013783">
    <property type="entry name" value="Ig-like_fold"/>
</dbReference>
<sequence length="249" mass="27375">MSRTFLRRLNVIGLLMALQAPLVQGEIVIDRTRVIYPAQAREVTVNLTNETDGPRLVQVWIDANDSEASPENSDVPFTVTQPIFRMEAGSGRALRVLYQSSSHTNEDRESVYWLNVLAIRPTGEPAVQNNQVNLAFRTRVKLFLRPNQLAGTAASSINDLKWQLVTGDESTLHVNNPGDYHVTLSGIVVTREGVEYHSEDPPMIAPRSTAVVTMPRLPHGAAGSATVRFTTLDDHGATQTHSALLGNSR</sequence>
<comment type="caution">
    <text evidence="8">The sequence shown here is derived from an EMBL/GenBank/DDBJ whole genome shotgun (WGS) entry which is preliminary data.</text>
</comment>
<dbReference type="EMBL" id="JBIUWZ010000001">
    <property type="protein sequence ID" value="MFJ2676524.1"/>
    <property type="molecule type" value="Genomic_DNA"/>
</dbReference>
<dbReference type="Pfam" id="PF00345">
    <property type="entry name" value="PapD_N"/>
    <property type="match status" value="1"/>
</dbReference>
<reference evidence="8 9" key="1">
    <citation type="submission" date="2024-10" db="EMBL/GenBank/DDBJ databases">
        <title>The Natural Products Discovery Center: Release of the First 8490 Sequenced Strains for Exploring Actinobacteria Biosynthetic Diversity.</title>
        <authorList>
            <person name="Kalkreuter E."/>
            <person name="Kautsar S.A."/>
            <person name="Yang D."/>
            <person name="Bader C.D."/>
            <person name="Teijaro C.N."/>
            <person name="Fluegel L."/>
            <person name="Davis C.M."/>
            <person name="Simpson J.R."/>
            <person name="Lauterbach L."/>
            <person name="Steele A.D."/>
            <person name="Gui C."/>
            <person name="Meng S."/>
            <person name="Li G."/>
            <person name="Viehrig K."/>
            <person name="Ye F."/>
            <person name="Su P."/>
            <person name="Kiefer A.F."/>
            <person name="Nichols A."/>
            <person name="Cepeda A.J."/>
            <person name="Yan W."/>
            <person name="Fan B."/>
            <person name="Jiang Y."/>
            <person name="Adhikari A."/>
            <person name="Zheng C.-J."/>
            <person name="Schuster L."/>
            <person name="Cowan T.M."/>
            <person name="Smanski M.J."/>
            <person name="Chevrette M.G."/>
            <person name="De Carvalho L.P.S."/>
            <person name="Shen B."/>
        </authorList>
    </citation>
    <scope>NUCLEOTIDE SEQUENCE [LARGE SCALE GENOMIC DNA]</scope>
    <source>
        <strain evidence="8 9">NPDC087581</strain>
    </source>
</reference>
<comment type="subcellular location">
    <subcellularLocation>
        <location evidence="1">Periplasm</location>
    </subcellularLocation>
</comment>
<evidence type="ECO:0000256" key="2">
    <source>
        <dbReference type="ARBA" id="ARBA00007399"/>
    </source>
</evidence>
<evidence type="ECO:0000259" key="6">
    <source>
        <dbReference type="Pfam" id="PF00345"/>
    </source>
</evidence>
<protein>
    <submittedName>
        <fullName evidence="8">Molecular chaperone</fullName>
    </submittedName>
</protein>
<evidence type="ECO:0000256" key="1">
    <source>
        <dbReference type="ARBA" id="ARBA00004418"/>
    </source>
</evidence>
<evidence type="ECO:0000313" key="8">
    <source>
        <dbReference type="EMBL" id="MFJ2676524.1"/>
    </source>
</evidence>
<name>A0ABW8DVV4_9PSED</name>
<dbReference type="SUPFAM" id="SSF49354">
    <property type="entry name" value="PapD-like"/>
    <property type="match status" value="1"/>
</dbReference>
<dbReference type="InterPro" id="IPR036316">
    <property type="entry name" value="Pili_assmbl_chap_C_dom_sf"/>
</dbReference>
<evidence type="ECO:0000259" key="7">
    <source>
        <dbReference type="Pfam" id="PF02753"/>
    </source>
</evidence>
<keyword evidence="3" id="KW-0732">Signal</keyword>
<dbReference type="InterPro" id="IPR050643">
    <property type="entry name" value="Periplasmic_pilus_chap"/>
</dbReference>
<feature type="domain" description="Pili assembly chaperone N-terminal" evidence="6">
    <location>
        <begin position="27"/>
        <end position="149"/>
    </location>
</feature>
<dbReference type="Proteomes" id="UP001617213">
    <property type="component" value="Unassembled WGS sequence"/>
</dbReference>
<dbReference type="PANTHER" id="PTHR30251">
    <property type="entry name" value="PILUS ASSEMBLY CHAPERONE"/>
    <property type="match status" value="1"/>
</dbReference>
<comment type="similarity">
    <text evidence="2">Belongs to the periplasmic pilus chaperone family.</text>
</comment>
<dbReference type="SUPFAM" id="SSF49584">
    <property type="entry name" value="Periplasmic chaperone C-domain"/>
    <property type="match status" value="1"/>
</dbReference>
<evidence type="ECO:0000256" key="4">
    <source>
        <dbReference type="ARBA" id="ARBA00022764"/>
    </source>
</evidence>
<evidence type="ECO:0000313" key="9">
    <source>
        <dbReference type="Proteomes" id="UP001617213"/>
    </source>
</evidence>
<feature type="domain" description="Pili assembly chaperone C-terminal" evidence="7">
    <location>
        <begin position="174"/>
        <end position="239"/>
    </location>
</feature>
<organism evidence="8 9">
    <name type="scientific">Pseudomonas sivasensis</name>
    <dbReference type="NCBI Taxonomy" id="1880678"/>
    <lineage>
        <taxon>Bacteria</taxon>
        <taxon>Pseudomonadati</taxon>
        <taxon>Pseudomonadota</taxon>
        <taxon>Gammaproteobacteria</taxon>
        <taxon>Pseudomonadales</taxon>
        <taxon>Pseudomonadaceae</taxon>
        <taxon>Pseudomonas</taxon>
    </lineage>
</organism>
<keyword evidence="4" id="KW-0574">Periplasm</keyword>
<dbReference type="InterPro" id="IPR001829">
    <property type="entry name" value="Pili_assmbl_chaperone_bac"/>
</dbReference>
<gene>
    <name evidence="8" type="ORF">ACIOWJ_00260</name>
</gene>
<dbReference type="RefSeq" id="WP_401379423.1">
    <property type="nucleotide sequence ID" value="NZ_JBIUWZ010000001.1"/>
</dbReference>
<dbReference type="InterPro" id="IPR016147">
    <property type="entry name" value="Pili_assmbl_chaperone_N"/>
</dbReference>
<evidence type="ECO:0000256" key="5">
    <source>
        <dbReference type="ARBA" id="ARBA00023186"/>
    </source>
</evidence>
<accession>A0ABW8DVV4</accession>